<evidence type="ECO:0000256" key="3">
    <source>
        <dbReference type="ARBA" id="ARBA00022722"/>
    </source>
</evidence>
<evidence type="ECO:0000259" key="9">
    <source>
        <dbReference type="Pfam" id="PF01850"/>
    </source>
</evidence>
<keyword evidence="11" id="KW-1185">Reference proteome</keyword>
<gene>
    <name evidence="8" type="primary">vapC</name>
    <name evidence="10" type="ORF">CCR82_00130</name>
</gene>
<dbReference type="GO" id="GO:0016787">
    <property type="term" value="F:hydrolase activity"/>
    <property type="evidence" value="ECO:0007669"/>
    <property type="project" value="UniProtKB-KW"/>
</dbReference>
<reference evidence="10" key="1">
    <citation type="submission" date="2017-05" db="EMBL/GenBank/DDBJ databases">
        <authorList>
            <person name="Imhoff J.F."/>
            <person name="Rahn T."/>
            <person name="Kuenzel S."/>
            <person name="Neulinger S.C."/>
        </authorList>
    </citation>
    <scope>NUCLEOTIDE SEQUENCE</scope>
    <source>
        <strain evidence="10">DSM 4395</strain>
    </source>
</reference>
<comment type="caution">
    <text evidence="8">Lacks conserved residue(s) required for the propagation of feature annotation.</text>
</comment>
<evidence type="ECO:0000313" key="11">
    <source>
        <dbReference type="Proteomes" id="UP001296967"/>
    </source>
</evidence>
<dbReference type="InterPro" id="IPR002716">
    <property type="entry name" value="PIN_dom"/>
</dbReference>
<dbReference type="Proteomes" id="UP001296967">
    <property type="component" value="Unassembled WGS sequence"/>
</dbReference>
<dbReference type="EMBL" id="NHSF01000005">
    <property type="protein sequence ID" value="MBK5928985.1"/>
    <property type="molecule type" value="Genomic_DNA"/>
</dbReference>
<reference evidence="10" key="2">
    <citation type="journal article" date="2020" name="Microorganisms">
        <title>Osmotic Adaptation and Compatible Solute Biosynthesis of Phototrophic Bacteria as Revealed from Genome Analyses.</title>
        <authorList>
            <person name="Imhoff J.F."/>
            <person name="Rahn T."/>
            <person name="Kunzel S."/>
            <person name="Keller A."/>
            <person name="Neulinger S.C."/>
        </authorList>
    </citation>
    <scope>NUCLEOTIDE SEQUENCE</scope>
    <source>
        <strain evidence="10">DSM 4395</strain>
    </source>
</reference>
<dbReference type="EC" id="3.1.-.-" evidence="8"/>
<sequence>MIYFFKGQGRVAGTLLTHTPGDIGIPAIVLYELKVGIAKSTSPRKRREQLKALAEATQVLPFGAGEAEAAARIRVSLEKEGRPIGPYDLLIAGTAMARNAILVTRNTREFGRISKLRVEDWY</sequence>
<name>A0AAJ0UDI6_HALSE</name>
<dbReference type="PANTHER" id="PTHR33653">
    <property type="entry name" value="RIBONUCLEASE VAPC2"/>
    <property type="match status" value="1"/>
</dbReference>
<dbReference type="PANTHER" id="PTHR33653:SF1">
    <property type="entry name" value="RIBONUCLEASE VAPC2"/>
    <property type="match status" value="1"/>
</dbReference>
<keyword evidence="3 8" id="KW-0540">Nuclease</keyword>
<protein>
    <recommendedName>
        <fullName evidence="8">Ribonuclease VapC</fullName>
        <shortName evidence="8">RNase VapC</shortName>
        <ecNumber evidence="8">3.1.-.-</ecNumber>
    </recommendedName>
    <alternativeName>
        <fullName evidence="8">Toxin VapC</fullName>
    </alternativeName>
</protein>
<dbReference type="GO" id="GO:0000287">
    <property type="term" value="F:magnesium ion binding"/>
    <property type="evidence" value="ECO:0007669"/>
    <property type="project" value="UniProtKB-UniRule"/>
</dbReference>
<dbReference type="CDD" id="cd18745">
    <property type="entry name" value="PIN_VapC4-5_FitB-like"/>
    <property type="match status" value="1"/>
</dbReference>
<evidence type="ECO:0000256" key="2">
    <source>
        <dbReference type="ARBA" id="ARBA00022649"/>
    </source>
</evidence>
<organism evidence="10 11">
    <name type="scientific">Halochromatium salexigens</name>
    <name type="common">Chromatium salexigens</name>
    <dbReference type="NCBI Taxonomy" id="49447"/>
    <lineage>
        <taxon>Bacteria</taxon>
        <taxon>Pseudomonadati</taxon>
        <taxon>Pseudomonadota</taxon>
        <taxon>Gammaproteobacteria</taxon>
        <taxon>Chromatiales</taxon>
        <taxon>Chromatiaceae</taxon>
        <taxon>Halochromatium</taxon>
    </lineage>
</organism>
<evidence type="ECO:0000313" key="10">
    <source>
        <dbReference type="EMBL" id="MBK5928985.1"/>
    </source>
</evidence>
<evidence type="ECO:0000256" key="8">
    <source>
        <dbReference type="HAMAP-Rule" id="MF_00265"/>
    </source>
</evidence>
<keyword evidence="5 8" id="KW-0378">Hydrolase</keyword>
<keyword evidence="6 8" id="KW-0460">Magnesium</keyword>
<comment type="function">
    <text evidence="8">Toxic component of a toxin-antitoxin (TA) system. An RNase.</text>
</comment>
<dbReference type="GO" id="GO:0090729">
    <property type="term" value="F:toxin activity"/>
    <property type="evidence" value="ECO:0007669"/>
    <property type="project" value="UniProtKB-KW"/>
</dbReference>
<accession>A0AAJ0UDI6</accession>
<dbReference type="InterPro" id="IPR022907">
    <property type="entry name" value="VapC_family"/>
</dbReference>
<dbReference type="Pfam" id="PF01850">
    <property type="entry name" value="PIN"/>
    <property type="match status" value="1"/>
</dbReference>
<evidence type="ECO:0000256" key="4">
    <source>
        <dbReference type="ARBA" id="ARBA00022723"/>
    </source>
</evidence>
<evidence type="ECO:0000256" key="5">
    <source>
        <dbReference type="ARBA" id="ARBA00022801"/>
    </source>
</evidence>
<comment type="cofactor">
    <cofactor evidence="1 8">
        <name>Mg(2+)</name>
        <dbReference type="ChEBI" id="CHEBI:18420"/>
    </cofactor>
</comment>
<feature type="domain" description="PIN" evidence="9">
    <location>
        <begin position="14"/>
        <end position="115"/>
    </location>
</feature>
<keyword evidence="2 8" id="KW-1277">Toxin-antitoxin system</keyword>
<dbReference type="SUPFAM" id="SSF88723">
    <property type="entry name" value="PIN domain-like"/>
    <property type="match status" value="1"/>
</dbReference>
<evidence type="ECO:0000256" key="7">
    <source>
        <dbReference type="ARBA" id="ARBA00038093"/>
    </source>
</evidence>
<dbReference type="Gene3D" id="3.40.50.1010">
    <property type="entry name" value="5'-nuclease"/>
    <property type="match status" value="1"/>
</dbReference>
<feature type="binding site" evidence="8">
    <location>
        <position position="88"/>
    </location>
    <ligand>
        <name>Mg(2+)</name>
        <dbReference type="ChEBI" id="CHEBI:18420"/>
    </ligand>
</feature>
<dbReference type="InterPro" id="IPR050556">
    <property type="entry name" value="Type_II_TA_system_RNase"/>
</dbReference>
<comment type="caution">
    <text evidence="10">The sequence shown here is derived from an EMBL/GenBank/DDBJ whole genome shotgun (WGS) entry which is preliminary data.</text>
</comment>
<dbReference type="InterPro" id="IPR029060">
    <property type="entry name" value="PIN-like_dom_sf"/>
</dbReference>
<dbReference type="GO" id="GO:0004540">
    <property type="term" value="F:RNA nuclease activity"/>
    <property type="evidence" value="ECO:0007669"/>
    <property type="project" value="InterPro"/>
</dbReference>
<keyword evidence="4 8" id="KW-0479">Metal-binding</keyword>
<evidence type="ECO:0000256" key="6">
    <source>
        <dbReference type="ARBA" id="ARBA00022842"/>
    </source>
</evidence>
<proteinExistence type="inferred from homology"/>
<comment type="similarity">
    <text evidence="7 8">Belongs to the PINc/VapC protein family.</text>
</comment>
<dbReference type="HAMAP" id="MF_00265">
    <property type="entry name" value="VapC_Nob1"/>
    <property type="match status" value="1"/>
</dbReference>
<evidence type="ECO:0000256" key="1">
    <source>
        <dbReference type="ARBA" id="ARBA00001946"/>
    </source>
</evidence>
<dbReference type="AlphaFoldDB" id="A0AAJ0UDI6"/>
<keyword evidence="8" id="KW-0800">Toxin</keyword>